<comment type="caution">
    <text evidence="2">The sequence shown here is derived from an EMBL/GenBank/DDBJ whole genome shotgun (WGS) entry which is preliminary data.</text>
</comment>
<sequence length="39" mass="4320">MYSGLNLNQDKGDEAADSTDSTEPIHLVLQHLRESFSLS</sequence>
<organism evidence="2 3">
    <name type="scientific">Neisseria sicca ATCC 29256</name>
    <dbReference type="NCBI Taxonomy" id="547045"/>
    <lineage>
        <taxon>Bacteria</taxon>
        <taxon>Pseudomonadati</taxon>
        <taxon>Pseudomonadota</taxon>
        <taxon>Betaproteobacteria</taxon>
        <taxon>Neisseriales</taxon>
        <taxon>Neisseriaceae</taxon>
        <taxon>Neisseria</taxon>
    </lineage>
</organism>
<evidence type="ECO:0000313" key="2">
    <source>
        <dbReference type="EMBL" id="EET46030.1"/>
    </source>
</evidence>
<protein>
    <submittedName>
        <fullName evidence="2">Uncharacterized protein</fullName>
    </submittedName>
</protein>
<dbReference type="EMBL" id="ACKO02000001">
    <property type="protein sequence ID" value="EET46030.1"/>
    <property type="molecule type" value="Genomic_DNA"/>
</dbReference>
<accession>C6M0V6</accession>
<feature type="region of interest" description="Disordered" evidence="1">
    <location>
        <begin position="1"/>
        <end position="22"/>
    </location>
</feature>
<reference evidence="2" key="1">
    <citation type="submission" date="2009-07" db="EMBL/GenBank/DDBJ databases">
        <authorList>
            <person name="Weinstock G."/>
            <person name="Sodergren E."/>
            <person name="Clifton S."/>
            <person name="Fulton L."/>
            <person name="Fulton B."/>
            <person name="Courtney L."/>
            <person name="Fronick C."/>
            <person name="Harrison M."/>
            <person name="Strong C."/>
            <person name="Farmer C."/>
            <person name="Delahaunty K."/>
            <person name="Markovic C."/>
            <person name="Hall O."/>
            <person name="Minx P."/>
            <person name="Tomlinson C."/>
            <person name="Mitreva M."/>
            <person name="Nelson J."/>
            <person name="Hou S."/>
            <person name="Wollam A."/>
            <person name="Pepin K.H."/>
            <person name="Johnson M."/>
            <person name="Bhonagiri V."/>
            <person name="Nash W.E."/>
            <person name="Warren W."/>
            <person name="Chinwalla A."/>
            <person name="Mardis E.R."/>
            <person name="Wilson R.K."/>
        </authorList>
    </citation>
    <scope>NUCLEOTIDE SEQUENCE [LARGE SCALE GENOMIC DNA]</scope>
    <source>
        <strain evidence="2">ATCC 29256</strain>
    </source>
</reference>
<dbReference type="Proteomes" id="UP000005365">
    <property type="component" value="Unassembled WGS sequence"/>
</dbReference>
<proteinExistence type="predicted"/>
<name>C6M0V6_NEISI</name>
<dbReference type="AlphaFoldDB" id="C6M0V6"/>
<gene>
    <name evidence="2" type="ORF">NEISICOT_00133</name>
</gene>
<evidence type="ECO:0000313" key="3">
    <source>
        <dbReference type="Proteomes" id="UP000005365"/>
    </source>
</evidence>
<evidence type="ECO:0000256" key="1">
    <source>
        <dbReference type="SAM" id="MobiDB-lite"/>
    </source>
</evidence>
<keyword evidence="3" id="KW-1185">Reference proteome</keyword>